<keyword evidence="6" id="KW-1185">Reference proteome</keyword>
<dbReference type="GeneID" id="39589968"/>
<dbReference type="OrthoDB" id="414243at2759"/>
<feature type="domain" description="Dystroglycan-type cadherin-like" evidence="4">
    <location>
        <begin position="147"/>
        <end position="246"/>
    </location>
</feature>
<dbReference type="STRING" id="105984.A0A427XCZ4"/>
<feature type="transmembrane region" description="Helical" evidence="2">
    <location>
        <begin position="468"/>
        <end position="491"/>
    </location>
</feature>
<dbReference type="GO" id="GO:0016020">
    <property type="term" value="C:membrane"/>
    <property type="evidence" value="ECO:0007669"/>
    <property type="project" value="InterPro"/>
</dbReference>
<dbReference type="Pfam" id="PF05345">
    <property type="entry name" value="He_PIG"/>
    <property type="match status" value="2"/>
</dbReference>
<feature type="compositionally biased region" description="Low complexity" evidence="1">
    <location>
        <begin position="763"/>
        <end position="778"/>
    </location>
</feature>
<feature type="region of interest" description="Disordered" evidence="1">
    <location>
        <begin position="850"/>
        <end position="886"/>
    </location>
</feature>
<dbReference type="RefSeq" id="XP_028471824.1">
    <property type="nucleotide sequence ID" value="XM_028620949.1"/>
</dbReference>
<dbReference type="InterPro" id="IPR013783">
    <property type="entry name" value="Ig-like_fold"/>
</dbReference>
<evidence type="ECO:0000313" key="6">
    <source>
        <dbReference type="Proteomes" id="UP000279236"/>
    </source>
</evidence>
<comment type="caution">
    <text evidence="5">The sequence shown here is derived from an EMBL/GenBank/DDBJ whole genome shotgun (WGS) entry which is preliminary data.</text>
</comment>
<dbReference type="GO" id="GO:0005509">
    <property type="term" value="F:calcium ion binding"/>
    <property type="evidence" value="ECO:0007669"/>
    <property type="project" value="InterPro"/>
</dbReference>
<evidence type="ECO:0000259" key="4">
    <source>
        <dbReference type="SMART" id="SM00736"/>
    </source>
</evidence>
<evidence type="ECO:0000256" key="3">
    <source>
        <dbReference type="SAM" id="SignalP"/>
    </source>
</evidence>
<feature type="chain" id="PRO_5019122003" description="Dystroglycan-type cadherin-like domain-containing protein" evidence="3">
    <location>
        <begin position="26"/>
        <end position="920"/>
    </location>
</feature>
<accession>A0A427XCZ4</accession>
<keyword evidence="2" id="KW-0472">Membrane</keyword>
<keyword evidence="2" id="KW-0812">Transmembrane</keyword>
<dbReference type="InterPro" id="IPR007567">
    <property type="entry name" value="Mid2_dom"/>
</dbReference>
<keyword evidence="2" id="KW-1133">Transmembrane helix</keyword>
<dbReference type="SUPFAM" id="SSF49313">
    <property type="entry name" value="Cadherin-like"/>
    <property type="match status" value="2"/>
</dbReference>
<sequence>MRCVLFHPSAAVLALAAAWATVASATPTVVHSMMSQQPPVARVGSEFVFDLVAGSYASNSSSNSSTTAITYSATSLPSWLTFSPSVTTFYGAPQASDIGTFNVTLVATDATGSVRDTAVLIVSNSSAPTVQQSFASQIADASSRQFASATAMPDNTGVEVPPYWSFSLGWSGNTFKSSQKLYYTARLHDGTALPSWLEWSNTTFTFNGNAPANGTYPVVVTATDYWGYSGAETSFVLAVGNGQAVEVNSTNWKPLNTVTRGSVNYTIDTSGVTVGGQAATASQYTVTPDLSNYKWLSFDKSTNILTGVTPDAYLNGTIDPMAIPVNLASTNASNTLGYTAYVNMNIFQYYFTNFTLPSLTSSNGSTFEYNVGPYLVNKNVSVNATVVPSEAQSWLKYYYENYTLIGSIPGNVTYDNLNITFMATVQGVSATTSFYVNITGVDATNATTTPAPIPMAPIQHGLSKTKKIIIGVVVGVVGALLILLAFLLWFCCCRRSREERRIDEKVKIYEEASAMSNRTTLINSRRTSGRPPAFTPDTLKHSPAPKSIADSDATVYGTPSTPTSKLKPAVEEGTPRRLDFINGLFGPGDHYEDAEEGLASLRSVPDSGSFLGNGDVIAVADPVRRQRAGTGVTGSAASSGSLESWESADSFHWSGEDVYMPPLVGEPTAESSSTAHGAAQSSAHGGADVMGAGDEPRPKPGFYPRFPRKLRQGDPIPFMSSDDLNASYSQFSEFHRDASRRSLDSFKDPGSALGSGSRSTFMSRSGFVSGEGSGSSNSAMGRFASSNLTYSSVEEPAIVSTAQRRSVEAQRLSVHGEVIDFTQPAPVPAPAEHLYPIGSRVLAGPVMPTTLRPPRRRGSSSRKTSAHVSATRDHIVGTSPVPDAEQLDSYYYDGAATERGHRSRDVLYTAPLDREDDVFR</sequence>
<evidence type="ECO:0000313" key="5">
    <source>
        <dbReference type="EMBL" id="RSH76677.1"/>
    </source>
</evidence>
<reference evidence="5 6" key="1">
    <citation type="submission" date="2018-11" db="EMBL/GenBank/DDBJ databases">
        <title>Genome sequence of Apiotrichum porosum DSM 27194.</title>
        <authorList>
            <person name="Aliyu H."/>
            <person name="Gorte O."/>
            <person name="Ochsenreither K."/>
        </authorList>
    </citation>
    <scope>NUCLEOTIDE SEQUENCE [LARGE SCALE GENOMIC DNA]</scope>
    <source>
        <strain evidence="5 6">DSM 27194</strain>
    </source>
</reference>
<feature type="signal peptide" evidence="3">
    <location>
        <begin position="1"/>
        <end position="25"/>
    </location>
</feature>
<protein>
    <recommendedName>
        <fullName evidence="4">Dystroglycan-type cadherin-like domain-containing protein</fullName>
    </recommendedName>
</protein>
<dbReference type="AlphaFoldDB" id="A0A427XCZ4"/>
<dbReference type="EMBL" id="RSCE01000022">
    <property type="protein sequence ID" value="RSH76677.1"/>
    <property type="molecule type" value="Genomic_DNA"/>
</dbReference>
<dbReference type="InterPro" id="IPR015919">
    <property type="entry name" value="Cadherin-like_sf"/>
</dbReference>
<dbReference type="Proteomes" id="UP000279236">
    <property type="component" value="Unassembled WGS sequence"/>
</dbReference>
<name>A0A427XCZ4_9TREE</name>
<dbReference type="SMART" id="SM00736">
    <property type="entry name" value="CADG"/>
    <property type="match status" value="2"/>
</dbReference>
<feature type="domain" description="Dystroglycan-type cadherin-like" evidence="4">
    <location>
        <begin position="29"/>
        <end position="129"/>
    </location>
</feature>
<dbReference type="InterPro" id="IPR006644">
    <property type="entry name" value="Cadg"/>
</dbReference>
<feature type="region of interest" description="Disordered" evidence="1">
    <location>
        <begin position="742"/>
        <end position="778"/>
    </location>
</feature>
<dbReference type="Gene3D" id="2.60.40.10">
    <property type="entry name" value="Immunoglobulins"/>
    <property type="match status" value="2"/>
</dbReference>
<organism evidence="5 6">
    <name type="scientific">Apiotrichum porosum</name>
    <dbReference type="NCBI Taxonomy" id="105984"/>
    <lineage>
        <taxon>Eukaryota</taxon>
        <taxon>Fungi</taxon>
        <taxon>Dikarya</taxon>
        <taxon>Basidiomycota</taxon>
        <taxon>Agaricomycotina</taxon>
        <taxon>Tremellomycetes</taxon>
        <taxon>Trichosporonales</taxon>
        <taxon>Trichosporonaceae</taxon>
        <taxon>Apiotrichum</taxon>
    </lineage>
</organism>
<keyword evidence="3" id="KW-0732">Signal</keyword>
<feature type="region of interest" description="Disordered" evidence="1">
    <location>
        <begin position="664"/>
        <end position="710"/>
    </location>
</feature>
<proteinExistence type="predicted"/>
<feature type="compositionally biased region" description="Low complexity" evidence="1">
    <location>
        <begin position="671"/>
        <end position="687"/>
    </location>
</feature>
<evidence type="ECO:0000256" key="1">
    <source>
        <dbReference type="SAM" id="MobiDB-lite"/>
    </source>
</evidence>
<feature type="region of interest" description="Disordered" evidence="1">
    <location>
        <begin position="523"/>
        <end position="568"/>
    </location>
</feature>
<evidence type="ECO:0000256" key="2">
    <source>
        <dbReference type="SAM" id="Phobius"/>
    </source>
</evidence>
<dbReference type="Pfam" id="PF04478">
    <property type="entry name" value="Mid2"/>
    <property type="match status" value="1"/>
</dbReference>
<gene>
    <name evidence="5" type="ORF">EHS24_005425</name>
</gene>